<comment type="similarity">
    <text evidence="2">Belongs to the SKN1/KRE6 family.</text>
</comment>
<keyword evidence="5" id="KW-1133">Transmembrane helix</keyword>
<dbReference type="PROSITE" id="PS51762">
    <property type="entry name" value="GH16_2"/>
    <property type="match status" value="1"/>
</dbReference>
<dbReference type="GO" id="GO:0005886">
    <property type="term" value="C:plasma membrane"/>
    <property type="evidence" value="ECO:0007669"/>
    <property type="project" value="TreeGrafter"/>
</dbReference>
<evidence type="ECO:0000256" key="2">
    <source>
        <dbReference type="ARBA" id="ARBA00010962"/>
    </source>
</evidence>
<keyword evidence="10" id="KW-0378">Hydrolase</keyword>
<dbReference type="STRING" id="1051891.A0A0C3L683"/>
<name>A0A0C3L683_9AGAM</name>
<keyword evidence="6" id="KW-0472">Membrane</keyword>
<dbReference type="GO" id="GO:0015926">
    <property type="term" value="F:glucosidase activity"/>
    <property type="evidence" value="ECO:0007669"/>
    <property type="project" value="TreeGrafter"/>
</dbReference>
<dbReference type="EMBL" id="KN822984">
    <property type="protein sequence ID" value="KIO29333.1"/>
    <property type="molecule type" value="Genomic_DNA"/>
</dbReference>
<accession>A0A0C3L683</accession>
<protein>
    <submittedName>
        <fullName evidence="10">Glycoside hydrolase family 16 protein</fullName>
    </submittedName>
</protein>
<sequence>MPGNFGLIDKDTPKSVYTKSSYTYGQEYELVFSDEFNVDGRTFYPGDDPYWEAVDLHYWQTNNLEWYDPAAVTTKDGNLVITLSQKPTHGLDYEGGLISSWNKFCFTGGILEVNAVLPGASDVEGLWPAVWAMGNLGRAGYGASLDGLWPYSYDSCDVGTLPNQTYPDGTPVANTQGNDKNNGGALSYLPGQRLSACTCESDSTHPGPKKSDGSWTGRAAPEIDVLEATVDSHTKIGHVSQSAQWAPFDYQYHWDNSSSNIKFYDSDKAIPNTYVGGVFQQASSALVGTNQNCYELSGGCASIYGFEYEPGADGFITWISEGVKSWTMMGAGVGPNTISGAGQRLVSEEPMYIIMNLGISLNFGHISEDLQFPAHFLIDYVRVYQPKNAKNIGCDPSDHPTQDYIARYVDAYNNANLTTWEQYGQLMPKNNLVDQC</sequence>
<dbReference type="Gene3D" id="2.60.120.200">
    <property type="match status" value="1"/>
</dbReference>
<keyword evidence="11" id="KW-1185">Reference proteome</keyword>
<dbReference type="AlphaFoldDB" id="A0A0C3L683"/>
<dbReference type="InterPro" id="IPR013320">
    <property type="entry name" value="ConA-like_dom_sf"/>
</dbReference>
<dbReference type="FunFam" id="2.60.120.200:FF:000135">
    <property type="entry name" value="Related to KRE6-glucan synthase subunit"/>
    <property type="match status" value="1"/>
</dbReference>
<dbReference type="PANTHER" id="PTHR31361">
    <property type="entry name" value="BETA-GLUCAN SYNTHESIS-ASSOCIATED PROTEIN KRE6-RELATED"/>
    <property type="match status" value="1"/>
</dbReference>
<dbReference type="Proteomes" id="UP000054248">
    <property type="component" value="Unassembled WGS sequence"/>
</dbReference>
<evidence type="ECO:0000256" key="8">
    <source>
        <dbReference type="ARBA" id="ARBA00023316"/>
    </source>
</evidence>
<reference evidence="10 11" key="1">
    <citation type="submission" date="2014-04" db="EMBL/GenBank/DDBJ databases">
        <authorList>
            <consortium name="DOE Joint Genome Institute"/>
            <person name="Kuo A."/>
            <person name="Girlanda M."/>
            <person name="Perotto S."/>
            <person name="Kohler A."/>
            <person name="Nagy L.G."/>
            <person name="Floudas D."/>
            <person name="Copeland A."/>
            <person name="Barry K.W."/>
            <person name="Cichocki N."/>
            <person name="Veneault-Fourrey C."/>
            <person name="LaButti K."/>
            <person name="Lindquist E.A."/>
            <person name="Lipzen A."/>
            <person name="Lundell T."/>
            <person name="Morin E."/>
            <person name="Murat C."/>
            <person name="Sun H."/>
            <person name="Tunlid A."/>
            <person name="Henrissat B."/>
            <person name="Grigoriev I.V."/>
            <person name="Hibbett D.S."/>
            <person name="Martin F."/>
            <person name="Nordberg H.P."/>
            <person name="Cantor M.N."/>
            <person name="Hua S.X."/>
        </authorList>
    </citation>
    <scope>NUCLEOTIDE SEQUENCE [LARGE SCALE GENOMIC DNA]</scope>
    <source>
        <strain evidence="10 11">MUT 4182</strain>
    </source>
</reference>
<dbReference type="OrthoDB" id="412647at2759"/>
<dbReference type="GO" id="GO:0031505">
    <property type="term" value="P:fungal-type cell wall organization"/>
    <property type="evidence" value="ECO:0007669"/>
    <property type="project" value="TreeGrafter"/>
</dbReference>
<comment type="subcellular location">
    <subcellularLocation>
        <location evidence="1">Membrane</location>
        <topology evidence="1">Single-pass type II membrane protein</topology>
    </subcellularLocation>
</comment>
<dbReference type="GO" id="GO:0006078">
    <property type="term" value="P:(1-&gt;6)-beta-D-glucan biosynthetic process"/>
    <property type="evidence" value="ECO:0007669"/>
    <property type="project" value="TreeGrafter"/>
</dbReference>
<dbReference type="InterPro" id="IPR005629">
    <property type="entry name" value="Skn1/Kre6/Sbg1"/>
</dbReference>
<evidence type="ECO:0000256" key="7">
    <source>
        <dbReference type="ARBA" id="ARBA00023180"/>
    </source>
</evidence>
<dbReference type="HOGENOM" id="CLU_010811_3_1_1"/>
<evidence type="ECO:0000256" key="5">
    <source>
        <dbReference type="ARBA" id="ARBA00022989"/>
    </source>
</evidence>
<dbReference type="CDD" id="cd02180">
    <property type="entry name" value="GH16_fungal_KRE6_glucanase"/>
    <property type="match status" value="1"/>
</dbReference>
<dbReference type="FunFam" id="2.60.120.200:FF:000259">
    <property type="entry name" value="Chromosome 9, whole genome shotgun sequence"/>
    <property type="match status" value="1"/>
</dbReference>
<keyword evidence="8" id="KW-0961">Cell wall biogenesis/degradation</keyword>
<proteinExistence type="inferred from homology"/>
<keyword evidence="3" id="KW-0812">Transmembrane</keyword>
<evidence type="ECO:0000256" key="3">
    <source>
        <dbReference type="ARBA" id="ARBA00022692"/>
    </source>
</evidence>
<dbReference type="SUPFAM" id="SSF49899">
    <property type="entry name" value="Concanavalin A-like lectins/glucanases"/>
    <property type="match status" value="1"/>
</dbReference>
<evidence type="ECO:0000256" key="6">
    <source>
        <dbReference type="ARBA" id="ARBA00023136"/>
    </source>
</evidence>
<evidence type="ECO:0000313" key="11">
    <source>
        <dbReference type="Proteomes" id="UP000054248"/>
    </source>
</evidence>
<keyword evidence="4" id="KW-0735">Signal-anchor</keyword>
<keyword evidence="7" id="KW-0325">Glycoprotein</keyword>
<evidence type="ECO:0000256" key="1">
    <source>
        <dbReference type="ARBA" id="ARBA00004606"/>
    </source>
</evidence>
<organism evidence="10 11">
    <name type="scientific">Tulasnella calospora MUT 4182</name>
    <dbReference type="NCBI Taxonomy" id="1051891"/>
    <lineage>
        <taxon>Eukaryota</taxon>
        <taxon>Fungi</taxon>
        <taxon>Dikarya</taxon>
        <taxon>Basidiomycota</taxon>
        <taxon>Agaricomycotina</taxon>
        <taxon>Agaricomycetes</taxon>
        <taxon>Cantharellales</taxon>
        <taxon>Tulasnellaceae</taxon>
        <taxon>Tulasnella</taxon>
    </lineage>
</organism>
<evidence type="ECO:0000259" key="9">
    <source>
        <dbReference type="PROSITE" id="PS51762"/>
    </source>
</evidence>
<gene>
    <name evidence="10" type="ORF">M407DRAFT_6274</name>
</gene>
<evidence type="ECO:0000313" key="10">
    <source>
        <dbReference type="EMBL" id="KIO29333.1"/>
    </source>
</evidence>
<reference evidence="11" key="2">
    <citation type="submission" date="2015-01" db="EMBL/GenBank/DDBJ databases">
        <title>Evolutionary Origins and Diversification of the Mycorrhizal Mutualists.</title>
        <authorList>
            <consortium name="DOE Joint Genome Institute"/>
            <consortium name="Mycorrhizal Genomics Consortium"/>
            <person name="Kohler A."/>
            <person name="Kuo A."/>
            <person name="Nagy L.G."/>
            <person name="Floudas D."/>
            <person name="Copeland A."/>
            <person name="Barry K.W."/>
            <person name="Cichocki N."/>
            <person name="Veneault-Fourrey C."/>
            <person name="LaButti K."/>
            <person name="Lindquist E.A."/>
            <person name="Lipzen A."/>
            <person name="Lundell T."/>
            <person name="Morin E."/>
            <person name="Murat C."/>
            <person name="Riley R."/>
            <person name="Ohm R."/>
            <person name="Sun H."/>
            <person name="Tunlid A."/>
            <person name="Henrissat B."/>
            <person name="Grigoriev I.V."/>
            <person name="Hibbett D.S."/>
            <person name="Martin F."/>
        </authorList>
    </citation>
    <scope>NUCLEOTIDE SEQUENCE [LARGE SCALE GENOMIC DNA]</scope>
    <source>
        <strain evidence="11">MUT 4182</strain>
    </source>
</reference>
<dbReference type="PANTHER" id="PTHR31361:SF1">
    <property type="entry name" value="BETA-GLUCAN SYNTHESIS-ASSOCIATED PROTEIN KRE6-RELATED"/>
    <property type="match status" value="1"/>
</dbReference>
<evidence type="ECO:0000256" key="4">
    <source>
        <dbReference type="ARBA" id="ARBA00022968"/>
    </source>
</evidence>
<feature type="domain" description="GH16" evidence="9">
    <location>
        <begin position="17"/>
        <end position="389"/>
    </location>
</feature>
<dbReference type="InterPro" id="IPR000757">
    <property type="entry name" value="Beta-glucanase-like"/>
</dbReference>
<dbReference type="Pfam" id="PF03935">
    <property type="entry name" value="SKN1_KRE6_Sbg1"/>
    <property type="match status" value="1"/>
</dbReference>
<dbReference type="GO" id="GO:0005789">
    <property type="term" value="C:endoplasmic reticulum membrane"/>
    <property type="evidence" value="ECO:0007669"/>
    <property type="project" value="TreeGrafter"/>
</dbReference>